<dbReference type="EMBL" id="MN739419">
    <property type="protein sequence ID" value="QHT03850.1"/>
    <property type="molecule type" value="Genomic_DNA"/>
</dbReference>
<protein>
    <submittedName>
        <fullName evidence="2">Uncharacterized protein</fullName>
    </submittedName>
</protein>
<name>A0A6C0CIZ5_9ZZZZ</name>
<feature type="transmembrane region" description="Helical" evidence="1">
    <location>
        <begin position="6"/>
        <end position="25"/>
    </location>
</feature>
<reference evidence="2" key="1">
    <citation type="journal article" date="2020" name="Nature">
        <title>Giant virus diversity and host interactions through global metagenomics.</title>
        <authorList>
            <person name="Schulz F."/>
            <person name="Roux S."/>
            <person name="Paez-Espino D."/>
            <person name="Jungbluth S."/>
            <person name="Walsh D.A."/>
            <person name="Denef V.J."/>
            <person name="McMahon K.D."/>
            <person name="Konstantinidis K.T."/>
            <person name="Eloe-Fadrosh E.A."/>
            <person name="Kyrpides N.C."/>
            <person name="Woyke T."/>
        </authorList>
    </citation>
    <scope>NUCLEOTIDE SEQUENCE</scope>
    <source>
        <strain evidence="2">GVMAG-M-3300021120-1</strain>
    </source>
</reference>
<evidence type="ECO:0000256" key="1">
    <source>
        <dbReference type="SAM" id="Phobius"/>
    </source>
</evidence>
<proteinExistence type="predicted"/>
<keyword evidence="1" id="KW-0812">Transmembrane</keyword>
<dbReference type="AlphaFoldDB" id="A0A6C0CIZ5"/>
<accession>A0A6C0CIZ5</accession>
<organism evidence="2">
    <name type="scientific">viral metagenome</name>
    <dbReference type="NCBI Taxonomy" id="1070528"/>
    <lineage>
        <taxon>unclassified sequences</taxon>
        <taxon>metagenomes</taxon>
        <taxon>organismal metagenomes</taxon>
    </lineage>
</organism>
<keyword evidence="1" id="KW-1133">Transmembrane helix</keyword>
<keyword evidence="1" id="KW-0472">Membrane</keyword>
<sequence>MEWNISTIIGGATVLLLIVVGWMSYTPEKKPDMPEIPRFYWNIATGKERSLGSKTGDASLATETLRRKTIHMNGRWYPSKIKESRTTTGSTTGALETFFVGFACPPNFSYLFDAGGASDEYCEVLDDSGGYKEYDAGGATTKVCE</sequence>
<evidence type="ECO:0000313" key="2">
    <source>
        <dbReference type="EMBL" id="QHT03850.1"/>
    </source>
</evidence>